<feature type="domain" description="Aminotransferase class I/classII large" evidence="7">
    <location>
        <begin position="46"/>
        <end position="375"/>
    </location>
</feature>
<dbReference type="GO" id="GO:0008483">
    <property type="term" value="F:transaminase activity"/>
    <property type="evidence" value="ECO:0007669"/>
    <property type="project" value="UniProtKB-KW"/>
</dbReference>
<dbReference type="Proteomes" id="UP000192674">
    <property type="component" value="Unassembled WGS sequence"/>
</dbReference>
<keyword evidence="5" id="KW-0663">Pyridoxal phosphate</keyword>
<evidence type="ECO:0000313" key="9">
    <source>
        <dbReference type="Proteomes" id="UP000192674"/>
    </source>
</evidence>
<evidence type="ECO:0000313" key="8">
    <source>
        <dbReference type="EMBL" id="SMC63058.1"/>
    </source>
</evidence>
<dbReference type="InterPro" id="IPR050596">
    <property type="entry name" value="AspAT/PAT-like"/>
</dbReference>
<dbReference type="CDD" id="cd00609">
    <property type="entry name" value="AAT_like"/>
    <property type="match status" value="1"/>
</dbReference>
<gene>
    <name evidence="8" type="ORF">SAMN05661093_01040</name>
</gene>
<evidence type="ECO:0000256" key="4">
    <source>
        <dbReference type="ARBA" id="ARBA00022679"/>
    </source>
</evidence>
<dbReference type="Gene3D" id="3.90.1150.10">
    <property type="entry name" value="Aspartate Aminotransferase, domain 1"/>
    <property type="match status" value="1"/>
</dbReference>
<comment type="cofactor">
    <cofactor evidence="1 6">
        <name>pyridoxal 5'-phosphate</name>
        <dbReference type="ChEBI" id="CHEBI:597326"/>
    </cofactor>
</comment>
<sequence>MADWRISPTLALNDMVAQRQERGESIVHLGFGEVRLPAFEPLVDRLVAGASRNTYGPVAGSQAVRQAAAGYFTRRRIPTDAEQVVVGPGSKPLLLALNLVVPGDVIVPKPARNTYAPQAELAGKKVFRISIPARAGGVPDPAALQDTILAARALGRDPRIVILTLPDNPTGTVAPPELVREICALAEQEDLLIISDETYRDVLHDPRTPMLSPAEAAPRRTVVTTGLSKNLALGGWRIGVARFPDSLWGQRIRDGVISFASEVWSTLAGPMQQVAEYAFTEPQEVRQRLADSARLHGSVARALHRIMVDAGAVCRPPVGAFYVYPDFNPVREKLAARGVTDADTLSRHLVDEHGIVVLGGHLLGDDPTALRFKAATSMLYGDTVELQQQALAADDPAKLPHIREVLTRLSEAFTKLCG</sequence>
<dbReference type="PANTHER" id="PTHR46383">
    <property type="entry name" value="ASPARTATE AMINOTRANSFERASE"/>
    <property type="match status" value="1"/>
</dbReference>
<organism evidence="8 9">
    <name type="scientific">Kibdelosporangium aridum</name>
    <dbReference type="NCBI Taxonomy" id="2030"/>
    <lineage>
        <taxon>Bacteria</taxon>
        <taxon>Bacillati</taxon>
        <taxon>Actinomycetota</taxon>
        <taxon>Actinomycetes</taxon>
        <taxon>Pseudonocardiales</taxon>
        <taxon>Pseudonocardiaceae</taxon>
        <taxon>Kibdelosporangium</taxon>
    </lineage>
</organism>
<dbReference type="InterPro" id="IPR004838">
    <property type="entry name" value="NHTrfase_class1_PyrdxlP-BS"/>
</dbReference>
<dbReference type="InterPro" id="IPR015424">
    <property type="entry name" value="PyrdxlP-dep_Trfase"/>
</dbReference>
<dbReference type="EC" id="2.6.1.-" evidence="6"/>
<dbReference type="Gene3D" id="3.40.640.10">
    <property type="entry name" value="Type I PLP-dependent aspartate aminotransferase-like (Major domain)"/>
    <property type="match status" value="1"/>
</dbReference>
<dbReference type="InterPro" id="IPR015422">
    <property type="entry name" value="PyrdxlP-dep_Trfase_small"/>
</dbReference>
<evidence type="ECO:0000256" key="5">
    <source>
        <dbReference type="ARBA" id="ARBA00022898"/>
    </source>
</evidence>
<dbReference type="EMBL" id="FWXV01000001">
    <property type="protein sequence ID" value="SMC63058.1"/>
    <property type="molecule type" value="Genomic_DNA"/>
</dbReference>
<reference evidence="8 9" key="1">
    <citation type="submission" date="2017-04" db="EMBL/GenBank/DDBJ databases">
        <authorList>
            <person name="Afonso C.L."/>
            <person name="Miller P.J."/>
            <person name="Scott M.A."/>
            <person name="Spackman E."/>
            <person name="Goraichik I."/>
            <person name="Dimitrov K.M."/>
            <person name="Suarez D.L."/>
            <person name="Swayne D.E."/>
        </authorList>
    </citation>
    <scope>NUCLEOTIDE SEQUENCE [LARGE SCALE GENOMIC DNA]</scope>
    <source>
        <strain evidence="8 9">DSM 43828</strain>
    </source>
</reference>
<evidence type="ECO:0000259" key="7">
    <source>
        <dbReference type="Pfam" id="PF00155"/>
    </source>
</evidence>
<evidence type="ECO:0000256" key="1">
    <source>
        <dbReference type="ARBA" id="ARBA00001933"/>
    </source>
</evidence>
<dbReference type="Pfam" id="PF00155">
    <property type="entry name" value="Aminotran_1_2"/>
    <property type="match status" value="1"/>
</dbReference>
<evidence type="ECO:0000256" key="6">
    <source>
        <dbReference type="RuleBase" id="RU000481"/>
    </source>
</evidence>
<dbReference type="PANTHER" id="PTHR46383:SF1">
    <property type="entry name" value="ASPARTATE AMINOTRANSFERASE"/>
    <property type="match status" value="1"/>
</dbReference>
<accession>A0A1Y5X0B2</accession>
<dbReference type="PROSITE" id="PS00105">
    <property type="entry name" value="AA_TRANSFER_CLASS_1"/>
    <property type="match status" value="1"/>
</dbReference>
<keyword evidence="3 6" id="KW-0032">Aminotransferase</keyword>
<keyword evidence="9" id="KW-1185">Reference proteome</keyword>
<dbReference type="AlphaFoldDB" id="A0A1Y5X0B2"/>
<name>A0A1Y5X0B2_KIBAR</name>
<keyword evidence="4 6" id="KW-0808">Transferase</keyword>
<dbReference type="InterPro" id="IPR004839">
    <property type="entry name" value="Aminotransferase_I/II_large"/>
</dbReference>
<dbReference type="SUPFAM" id="SSF53383">
    <property type="entry name" value="PLP-dependent transferases"/>
    <property type="match status" value="1"/>
</dbReference>
<dbReference type="GO" id="GO:0006520">
    <property type="term" value="P:amino acid metabolic process"/>
    <property type="evidence" value="ECO:0007669"/>
    <property type="project" value="InterPro"/>
</dbReference>
<comment type="similarity">
    <text evidence="2 6">Belongs to the class-I pyridoxal-phosphate-dependent aminotransferase family.</text>
</comment>
<dbReference type="GO" id="GO:0030170">
    <property type="term" value="F:pyridoxal phosphate binding"/>
    <property type="evidence" value="ECO:0007669"/>
    <property type="project" value="InterPro"/>
</dbReference>
<dbReference type="InterPro" id="IPR015421">
    <property type="entry name" value="PyrdxlP-dep_Trfase_major"/>
</dbReference>
<proteinExistence type="inferred from homology"/>
<evidence type="ECO:0000256" key="3">
    <source>
        <dbReference type="ARBA" id="ARBA00022576"/>
    </source>
</evidence>
<dbReference type="OrthoDB" id="2192472at2"/>
<evidence type="ECO:0000256" key="2">
    <source>
        <dbReference type="ARBA" id="ARBA00007441"/>
    </source>
</evidence>
<protein>
    <recommendedName>
        <fullName evidence="6">Aminotransferase</fullName>
        <ecNumber evidence="6">2.6.1.-</ecNumber>
    </recommendedName>
</protein>